<organism evidence="8 9">
    <name type="scientific">Cladobotryum mycophilum</name>
    <dbReference type="NCBI Taxonomy" id="491253"/>
    <lineage>
        <taxon>Eukaryota</taxon>
        <taxon>Fungi</taxon>
        <taxon>Dikarya</taxon>
        <taxon>Ascomycota</taxon>
        <taxon>Pezizomycotina</taxon>
        <taxon>Sordariomycetes</taxon>
        <taxon>Hypocreomycetidae</taxon>
        <taxon>Hypocreales</taxon>
        <taxon>Hypocreaceae</taxon>
        <taxon>Cladobotryum</taxon>
    </lineage>
</organism>
<evidence type="ECO:0000256" key="5">
    <source>
        <dbReference type="SAM" id="Coils"/>
    </source>
</evidence>
<evidence type="ECO:0000256" key="7">
    <source>
        <dbReference type="SAM" id="Phobius"/>
    </source>
</evidence>
<evidence type="ECO:0000256" key="3">
    <source>
        <dbReference type="ARBA" id="ARBA00022989"/>
    </source>
</evidence>
<dbReference type="PANTHER" id="PTHR46494">
    <property type="entry name" value="CORA FAMILY METAL ION TRANSPORTER (EUROFUNG)"/>
    <property type="match status" value="1"/>
</dbReference>
<feature type="region of interest" description="Disordered" evidence="6">
    <location>
        <begin position="476"/>
        <end position="510"/>
    </location>
</feature>
<accession>A0ABR0SHY3</accession>
<proteinExistence type="predicted"/>
<dbReference type="Gene3D" id="1.20.58.340">
    <property type="entry name" value="Magnesium transport protein CorA, transmembrane region"/>
    <property type="match status" value="1"/>
</dbReference>
<dbReference type="SUPFAM" id="SSF144083">
    <property type="entry name" value="Magnesium transport protein CorA, transmembrane region"/>
    <property type="match status" value="1"/>
</dbReference>
<evidence type="ECO:0000256" key="4">
    <source>
        <dbReference type="ARBA" id="ARBA00023136"/>
    </source>
</evidence>
<dbReference type="Proteomes" id="UP001338125">
    <property type="component" value="Unassembled WGS sequence"/>
</dbReference>
<comment type="caution">
    <text evidence="8">The sequence shown here is derived from an EMBL/GenBank/DDBJ whole genome shotgun (WGS) entry which is preliminary data.</text>
</comment>
<dbReference type="InterPro" id="IPR002523">
    <property type="entry name" value="MgTranspt_CorA/ZnTranspt_ZntB"/>
</dbReference>
<dbReference type="Pfam" id="PF01544">
    <property type="entry name" value="CorA"/>
    <property type="match status" value="1"/>
</dbReference>
<name>A0ABR0SHY3_9HYPO</name>
<keyword evidence="4 7" id="KW-0472">Membrane</keyword>
<gene>
    <name evidence="8" type="ORF">PT974_09651</name>
</gene>
<evidence type="ECO:0008006" key="10">
    <source>
        <dbReference type="Google" id="ProtNLM"/>
    </source>
</evidence>
<dbReference type="PANTHER" id="PTHR46494:SF1">
    <property type="entry name" value="CORA FAMILY METAL ION TRANSPORTER (EUROFUNG)"/>
    <property type="match status" value="1"/>
</dbReference>
<sequence>MAVRIDLISDGLLAKEFLFYSHVRVSTLSLETLESIVMECPFINADMMRIVLILLKKVKEKFMTKSEMGTHMDLNAILRCIGEYPGSRGAKESRETSAIFLNSPHITHTPASGHGMAHAASDSSQFHQTLLQSFYGFDVGEGRENVQVIRKMSKKDSKNNSLFVSQLWCLLIGSNLLITFSDQSDEEVCGDSIIISPRISGNREPITIKLLDDNQCQHAIVIDPDYNYVDFLRHAVAVVKGAVRDAVEYELVGIDDEALTPIRWLDILRSQRSELYAFKLQRKPRQQLFESQSNRQRASSILGKHPSMQRIGKGKYLDATRLDNRREATRGMEQYLTSRSLRNGTVGESSLEGDGKNRLKWVSTEQFTHGVQTSNNSHLEGDANSTQLILSGVPRFTQRSDIASVESLRDRRQEHQSIKTDEYLRQNAGIVVSEVALQAQDPEVYDLSTVSEPLEESLYDTDSNSNDTVSLIQESFEQVHRPPPDRISPPTLSRRSTVHFETPDDRQERSSAIHDGAIPDVHANPLGLPRQPPSMTPFFIWQVTKKEDSVTAGSEESDKTAVKILSQLSRKLSEEDIGKLYLRTPKYWMDDLMRRHRLKGTSPGDNVTHTHDGLSTESISRSHDITTENKSESQFEGMGQASASDETLDGKRESEPTSQRGEWNGPKLGSETSLNDHESASIDMHTTDFLRNERALMIDLLEISQDILWAFTPKTRGPSIHDLCRRFWGCLDIIFRQMTWDEADNEAGDGVANKSKYTIRDFDEGSVEASQPDATPPALGKKWSKCLECTMGKDYYSATKALEHLHTEHISCSGKTHRPYEDPCFVWLDRMWETGPRRSGVAIMQAVEEFVTMLVPIRSMINELHVLVARAWDTRIDGGTSAPLPRLPRNLVDAFRKIVLMFILQSQSLSLQNRLSTTDDSLRAHRAQIRRKIERFDDLQQHARDKAISFLEAAKKDIILLGNTSRNIDNLDIEAVGTEFLVLALISASQNKLLMVETPALPPQKTSVIKLYFDYMSRLHFQANRRPKKRVFLDIHDFEEELDAFRKVVWAQTGLLGKYHLITCPNSFKVTSMTRVGQHPAETSYATSQQNRVDNLLDEIGTLKTKAKTLKEQVKQTIEIVEEDHGKAIRVFTIVTLFFLPLSFVSSFMGMNTTDIRNTNYSQRVFWMTSIPITLVVVVLALSYGYKGDEISDFLIQKMTDWKNAHTPRPRDTRGGNYTNGALGDESQRAATFITIGSVSSEHRPVLNKLSRGRAIRQEGMDVLESFREKRRRGKRAVTSWLRNAKEGLPK</sequence>
<evidence type="ECO:0000313" key="8">
    <source>
        <dbReference type="EMBL" id="KAK5991370.1"/>
    </source>
</evidence>
<feature type="transmembrane region" description="Helical" evidence="7">
    <location>
        <begin position="1165"/>
        <end position="1186"/>
    </location>
</feature>
<evidence type="ECO:0000256" key="1">
    <source>
        <dbReference type="ARBA" id="ARBA00004651"/>
    </source>
</evidence>
<keyword evidence="3 7" id="KW-1133">Transmembrane helix</keyword>
<feature type="transmembrane region" description="Helical" evidence="7">
    <location>
        <begin position="1131"/>
        <end position="1153"/>
    </location>
</feature>
<protein>
    <recommendedName>
        <fullName evidence="10">Mg2+ transporter protein, CorA-like/Zinc transport protein ZntB</fullName>
    </recommendedName>
</protein>
<keyword evidence="2 7" id="KW-0812">Transmembrane</keyword>
<evidence type="ECO:0000256" key="6">
    <source>
        <dbReference type="SAM" id="MobiDB-lite"/>
    </source>
</evidence>
<feature type="compositionally biased region" description="Basic and acidic residues" evidence="6">
    <location>
        <begin position="501"/>
        <end position="510"/>
    </location>
</feature>
<dbReference type="InterPro" id="IPR045863">
    <property type="entry name" value="CorA_TM1_TM2"/>
</dbReference>
<comment type="subcellular location">
    <subcellularLocation>
        <location evidence="1">Cell membrane</location>
        <topology evidence="1">Multi-pass membrane protein</topology>
    </subcellularLocation>
</comment>
<reference evidence="8 9" key="1">
    <citation type="submission" date="2024-01" db="EMBL/GenBank/DDBJ databases">
        <title>Complete genome of Cladobotryum mycophilum ATHUM6906.</title>
        <authorList>
            <person name="Christinaki A.C."/>
            <person name="Myridakis A.I."/>
            <person name="Kouvelis V.N."/>
        </authorList>
    </citation>
    <scope>NUCLEOTIDE SEQUENCE [LARGE SCALE GENOMIC DNA]</scope>
    <source>
        <strain evidence="8 9">ATHUM6906</strain>
    </source>
</reference>
<dbReference type="EMBL" id="JAVFKD010000014">
    <property type="protein sequence ID" value="KAK5991370.1"/>
    <property type="molecule type" value="Genomic_DNA"/>
</dbReference>
<feature type="coiled-coil region" evidence="5">
    <location>
        <begin position="1093"/>
        <end position="1124"/>
    </location>
</feature>
<evidence type="ECO:0000256" key="2">
    <source>
        <dbReference type="ARBA" id="ARBA00022692"/>
    </source>
</evidence>
<keyword evidence="9" id="KW-1185">Reference proteome</keyword>
<feature type="compositionally biased region" description="Basic and acidic residues" evidence="6">
    <location>
        <begin position="608"/>
        <end position="633"/>
    </location>
</feature>
<feature type="region of interest" description="Disordered" evidence="6">
    <location>
        <begin position="599"/>
        <end position="678"/>
    </location>
</feature>
<keyword evidence="5" id="KW-0175">Coiled coil</keyword>
<evidence type="ECO:0000313" key="9">
    <source>
        <dbReference type="Proteomes" id="UP001338125"/>
    </source>
</evidence>